<reference evidence="3 4" key="1">
    <citation type="submission" date="2020-10" db="EMBL/GenBank/DDBJ databases">
        <title>Complete genome sequence of Corynebacterium massiliense DSM 45435, type strain of Corynebacterium massiliense.</title>
        <authorList>
            <person name="Busche T."/>
            <person name="Kalinowski J."/>
            <person name="Ruckert C."/>
        </authorList>
    </citation>
    <scope>NUCLEOTIDE SEQUENCE [LARGE SCALE GENOMIC DNA]</scope>
    <source>
        <strain evidence="3 4">DSM 45435</strain>
    </source>
</reference>
<keyword evidence="3" id="KW-0489">Methyltransferase</keyword>
<proteinExistence type="predicted"/>
<organism evidence="3 4">
    <name type="scientific">Corynebacterium massiliense DSM 45435</name>
    <dbReference type="NCBI Taxonomy" id="1121364"/>
    <lineage>
        <taxon>Bacteria</taxon>
        <taxon>Bacillati</taxon>
        <taxon>Actinomycetota</taxon>
        <taxon>Actinomycetes</taxon>
        <taxon>Mycobacteriales</taxon>
        <taxon>Corynebacteriaceae</taxon>
        <taxon>Corynebacterium</taxon>
    </lineage>
</organism>
<dbReference type="InterPro" id="IPR056684">
    <property type="entry name" value="DUF7782"/>
</dbReference>
<feature type="domain" description="DUF7782" evidence="2">
    <location>
        <begin position="419"/>
        <end position="537"/>
    </location>
</feature>
<keyword evidence="4" id="KW-1185">Reference proteome</keyword>
<sequence>MEPTSSPNEYGFGQPLNPEHPVSECAPALIELFQRQGLTAAGLAGHLGPAATNALYRGVPAAVRHALGTADIDVLIRAFLLHDAVPRSCFERTVGTSLTQVLIDARVATTTDTGAVRVVIDIRPHTIDGRYRWVFSDVDASLVDHVPGRDHVLGVGAASLSLLRSTPTTPVESLLDLGTGSGVQLLGQLGSAASVTGTDIHPRALDFARATVAGATVAGATVAGATTADGATDDTPGPQVELLTGPWFEPVSGRTFDRVTANPPFVVGPPEVDHIYRDSGLALDGATQKVASEVVDYLAPHGTAHLLGAWVHTAEGGSWRQRVASWLPSTGVTAWVMQRDVADPAHYVATWLEDESLDPRSAAGQERTARWLQYFADNDVTGIGFGFIAIQRIGDDEPSDILAEEMEQPFHGSLGPEVEEYFARAEWLRGKDRNDLSDCQFLVRPSAALEQVSLPDAESRQGFAPAVWRLTRTDGPRWSHDIDKHLASLLAGLNPQGLGLGETAELYAFAQGLDAEELVDSAVSAAVDLIRHGFLIPTDLL</sequence>
<dbReference type="EMBL" id="CP063189">
    <property type="protein sequence ID" value="WCZ32656.1"/>
    <property type="molecule type" value="Genomic_DNA"/>
</dbReference>
<dbReference type="SUPFAM" id="SSF53335">
    <property type="entry name" value="S-adenosyl-L-methionine-dependent methyltransferases"/>
    <property type="match status" value="1"/>
</dbReference>
<dbReference type="GO" id="GO:0032259">
    <property type="term" value="P:methylation"/>
    <property type="evidence" value="ECO:0007669"/>
    <property type="project" value="UniProtKB-KW"/>
</dbReference>
<dbReference type="Gene3D" id="3.40.50.150">
    <property type="entry name" value="Vaccinia Virus protein VP39"/>
    <property type="match status" value="1"/>
</dbReference>
<dbReference type="InterPro" id="IPR029063">
    <property type="entry name" value="SAM-dependent_MTases_sf"/>
</dbReference>
<evidence type="ECO:0000259" key="1">
    <source>
        <dbReference type="Pfam" id="PF23186"/>
    </source>
</evidence>
<evidence type="ECO:0000313" key="3">
    <source>
        <dbReference type="EMBL" id="WCZ32656.1"/>
    </source>
</evidence>
<evidence type="ECO:0000313" key="4">
    <source>
        <dbReference type="Proteomes" id="UP001220064"/>
    </source>
</evidence>
<dbReference type="CDD" id="cd02440">
    <property type="entry name" value="AdoMet_MTases"/>
    <property type="match status" value="1"/>
</dbReference>
<dbReference type="GO" id="GO:0008168">
    <property type="term" value="F:methyltransferase activity"/>
    <property type="evidence" value="ECO:0007669"/>
    <property type="project" value="UniProtKB-KW"/>
</dbReference>
<gene>
    <name evidence="3" type="ORF">CMASS_06110</name>
</gene>
<dbReference type="RefSeq" id="WP_022862130.1">
    <property type="nucleotide sequence ID" value="NZ_ATVG01000001.1"/>
</dbReference>
<name>A0ABY7U7J2_9CORY</name>
<evidence type="ECO:0000259" key="2">
    <source>
        <dbReference type="Pfam" id="PF25004"/>
    </source>
</evidence>
<protein>
    <submittedName>
        <fullName evidence="3">N5-glutamine S-adenosyl-L-methionine-dependent methyltransferase</fullName>
    </submittedName>
</protein>
<accession>A0ABY7U7J2</accession>
<dbReference type="Pfam" id="PF23186">
    <property type="entry name" value="DUF7059"/>
    <property type="match status" value="1"/>
</dbReference>
<dbReference type="Pfam" id="PF25004">
    <property type="entry name" value="DUF7782"/>
    <property type="match status" value="1"/>
</dbReference>
<dbReference type="InterPro" id="IPR055487">
    <property type="entry name" value="DUF7059"/>
</dbReference>
<dbReference type="Proteomes" id="UP001220064">
    <property type="component" value="Chromosome"/>
</dbReference>
<feature type="domain" description="DUF7059" evidence="1">
    <location>
        <begin position="37"/>
        <end position="117"/>
    </location>
</feature>
<keyword evidence="3" id="KW-0808">Transferase</keyword>